<accession>A0A484GIC7</accession>
<dbReference type="Gene3D" id="3.30.160.60">
    <property type="entry name" value="Classic Zinc Finger"/>
    <property type="match status" value="1"/>
</dbReference>
<dbReference type="Proteomes" id="UP000295264">
    <property type="component" value="Unassembled WGS sequence"/>
</dbReference>
<dbReference type="EMBL" id="QWLN02007473">
    <property type="protein sequence ID" value="TEA35423.1"/>
    <property type="molecule type" value="Genomic_DNA"/>
</dbReference>
<dbReference type="InterPro" id="IPR036236">
    <property type="entry name" value="Znf_C2H2_sf"/>
</dbReference>
<comment type="caution">
    <text evidence="1">The sequence shown here is derived from an EMBL/GenBank/DDBJ whole genome shotgun (WGS) entry which is preliminary data.</text>
</comment>
<proteinExistence type="predicted"/>
<evidence type="ECO:0000313" key="2">
    <source>
        <dbReference type="Proteomes" id="UP000295264"/>
    </source>
</evidence>
<name>A0A484GIC7_SOUCH</name>
<organism evidence="1 2">
    <name type="scientific">Sousa chinensis</name>
    <name type="common">Indo-pacific humpbacked dolphin</name>
    <name type="synonym">Steno chinensis</name>
    <dbReference type="NCBI Taxonomy" id="103600"/>
    <lineage>
        <taxon>Eukaryota</taxon>
        <taxon>Metazoa</taxon>
        <taxon>Chordata</taxon>
        <taxon>Craniata</taxon>
        <taxon>Vertebrata</taxon>
        <taxon>Euteleostomi</taxon>
        <taxon>Mammalia</taxon>
        <taxon>Eutheria</taxon>
        <taxon>Laurasiatheria</taxon>
        <taxon>Artiodactyla</taxon>
        <taxon>Whippomorpha</taxon>
        <taxon>Cetacea</taxon>
        <taxon>Odontoceti</taxon>
        <taxon>Delphinidae</taxon>
        <taxon>Sousa</taxon>
    </lineage>
</organism>
<sequence length="37" mass="3975">CNACVEGFSDLAQILLSQKRIHGAKKAYACNECGKGF</sequence>
<feature type="non-terminal residue" evidence="1">
    <location>
        <position position="37"/>
    </location>
</feature>
<reference evidence="1 2" key="1">
    <citation type="journal article" date="2018" name="Genomics">
        <title>Molecular footprints of inshore aquatic adaptation in Indo-Pacific humpback dolphin (Sousa chinensis).</title>
        <authorList>
            <person name="Ming Y."/>
            <person name="Jian J."/>
            <person name="Yu F."/>
            <person name="Yu X."/>
            <person name="Wang J."/>
            <person name="Liu W."/>
        </authorList>
    </citation>
    <scope>NUCLEOTIDE SEQUENCE [LARGE SCALE GENOMIC DNA]</scope>
    <source>
        <strain evidence="1">MY-2018</strain>
        <tissue evidence="1">Skin</tissue>
    </source>
</reference>
<keyword evidence="2" id="KW-1185">Reference proteome</keyword>
<protein>
    <recommendedName>
        <fullName evidence="3">C2H2-type domain-containing protein</fullName>
    </recommendedName>
</protein>
<dbReference type="SUPFAM" id="SSF57667">
    <property type="entry name" value="beta-beta-alpha zinc fingers"/>
    <property type="match status" value="1"/>
</dbReference>
<dbReference type="AlphaFoldDB" id="A0A484GIC7"/>
<evidence type="ECO:0008006" key="3">
    <source>
        <dbReference type="Google" id="ProtNLM"/>
    </source>
</evidence>
<feature type="non-terminal residue" evidence="1">
    <location>
        <position position="1"/>
    </location>
</feature>
<evidence type="ECO:0000313" key="1">
    <source>
        <dbReference type="EMBL" id="TEA35423.1"/>
    </source>
</evidence>
<gene>
    <name evidence="1" type="ORF">DBR06_SOUSAS38810002</name>
</gene>